<feature type="region of interest" description="Disordered" evidence="1">
    <location>
        <begin position="1"/>
        <end position="28"/>
    </location>
</feature>
<dbReference type="SUPFAM" id="SSF56784">
    <property type="entry name" value="HAD-like"/>
    <property type="match status" value="1"/>
</dbReference>
<proteinExistence type="predicted"/>
<evidence type="ECO:0008006" key="3">
    <source>
        <dbReference type="Google" id="ProtNLM"/>
    </source>
</evidence>
<gene>
    <name evidence="2" type="ORF">Terrestrivirus6_24</name>
</gene>
<name>A0A3G4ZNG2_9VIRU</name>
<evidence type="ECO:0000313" key="2">
    <source>
        <dbReference type="EMBL" id="AYV76398.1"/>
    </source>
</evidence>
<dbReference type="Gene3D" id="3.40.50.1000">
    <property type="entry name" value="HAD superfamily/HAD-like"/>
    <property type="match status" value="1"/>
</dbReference>
<dbReference type="InterPro" id="IPR036412">
    <property type="entry name" value="HAD-like_sf"/>
</dbReference>
<sequence length="354" mass="40067">MNVPSDKSSRKLSIPRLNGLQDSQNSRSIQLSSVNSGIKSLSLVPPSSTKFPQSLQKNTRSQLKMTRLPTSEILNGSYKMDRPKMARTKSECLDKSMDIIEMDSIKNSVSLTELVPVKCQSPDSPDRIIGKRSLTNYEAHNTDTKNCDYGLKMFLTLITEAIRKTGKIPKIVVIDFDQTITIGHTRGMQHLPINLTERMKVCLDNIQSPEVLKQFLHYMKSNSIDVWIASYATSTNVEVSKGLYSGKRLIREYLRALYHNEKNMMCPIPSDHILAFQTGTFTEGYILACEELGVSPMSNPHKEKNNHLMIIAKRTNTPEKNYKTICLIDDDNNNINAANEVFFGININDVRKYK</sequence>
<dbReference type="InterPro" id="IPR023214">
    <property type="entry name" value="HAD_sf"/>
</dbReference>
<evidence type="ECO:0000256" key="1">
    <source>
        <dbReference type="SAM" id="MobiDB-lite"/>
    </source>
</evidence>
<reference evidence="2" key="1">
    <citation type="submission" date="2018-10" db="EMBL/GenBank/DDBJ databases">
        <title>Hidden diversity of soil giant viruses.</title>
        <authorList>
            <person name="Schulz F."/>
            <person name="Alteio L."/>
            <person name="Goudeau D."/>
            <person name="Ryan E.M."/>
            <person name="Malmstrom R.R."/>
            <person name="Blanchard J."/>
            <person name="Woyke T."/>
        </authorList>
    </citation>
    <scope>NUCLEOTIDE SEQUENCE</scope>
    <source>
        <strain evidence="2">TEV1</strain>
    </source>
</reference>
<dbReference type="EMBL" id="MK071984">
    <property type="protein sequence ID" value="AYV76398.1"/>
    <property type="molecule type" value="Genomic_DNA"/>
</dbReference>
<organism evidence="2">
    <name type="scientific">Terrestrivirus sp</name>
    <dbReference type="NCBI Taxonomy" id="2487775"/>
    <lineage>
        <taxon>Viruses</taxon>
        <taxon>Varidnaviria</taxon>
        <taxon>Bamfordvirae</taxon>
        <taxon>Nucleocytoviricota</taxon>
        <taxon>Megaviricetes</taxon>
        <taxon>Imitervirales</taxon>
        <taxon>Mimiviridae</taxon>
        <taxon>Klosneuvirinae</taxon>
    </lineage>
</organism>
<protein>
    <recommendedName>
        <fullName evidence="3">FCP1 homology domain-containing protein</fullName>
    </recommendedName>
</protein>
<accession>A0A3G4ZNG2</accession>